<organism evidence="1">
    <name type="scientific">uncultured Caudovirales phage</name>
    <dbReference type="NCBI Taxonomy" id="2100421"/>
    <lineage>
        <taxon>Viruses</taxon>
        <taxon>Duplodnaviria</taxon>
        <taxon>Heunggongvirae</taxon>
        <taxon>Uroviricota</taxon>
        <taxon>Caudoviricetes</taxon>
        <taxon>Peduoviridae</taxon>
        <taxon>Maltschvirus</taxon>
        <taxon>Maltschvirus maltsch</taxon>
    </lineage>
</organism>
<evidence type="ECO:0000313" key="1">
    <source>
        <dbReference type="EMBL" id="CAB4122266.1"/>
    </source>
</evidence>
<reference evidence="1" key="1">
    <citation type="submission" date="2020-04" db="EMBL/GenBank/DDBJ databases">
        <authorList>
            <person name="Chiriac C."/>
            <person name="Salcher M."/>
            <person name="Ghai R."/>
            <person name="Kavagutti S V."/>
        </authorList>
    </citation>
    <scope>NUCLEOTIDE SEQUENCE</scope>
</reference>
<dbReference type="EMBL" id="LR796157">
    <property type="protein sequence ID" value="CAB4122266.1"/>
    <property type="molecule type" value="Genomic_DNA"/>
</dbReference>
<sequence length="83" mass="9344">MSTHEIGVLLTNRLPNSHHWELGAYSGYYPPATLIIESETRSGAWGGDYYQVVIDRHIGLASLRLQPRVRVSLCNQSMPYVSL</sequence>
<proteinExistence type="predicted"/>
<gene>
    <name evidence="1" type="ORF">UFOVP27_141</name>
</gene>
<accession>A0A6J5KM62</accession>
<feature type="non-terminal residue" evidence="1">
    <location>
        <position position="83"/>
    </location>
</feature>
<name>A0A6J5KM62_9CAUD</name>
<protein>
    <submittedName>
        <fullName evidence="1">Uncharacterized protein</fullName>
    </submittedName>
</protein>